<dbReference type="EMBL" id="JAGKHQ010000015">
    <property type="protein sequence ID" value="KAG7497031.1"/>
    <property type="molecule type" value="Genomic_DNA"/>
</dbReference>
<gene>
    <name evidence="2" type="ORF">JOB18_030395</name>
</gene>
<comment type="caution">
    <text evidence="2">The sequence shown here is derived from an EMBL/GenBank/DDBJ whole genome shotgun (WGS) entry which is preliminary data.</text>
</comment>
<evidence type="ECO:0000256" key="1">
    <source>
        <dbReference type="SAM" id="MobiDB-lite"/>
    </source>
</evidence>
<protein>
    <submittedName>
        <fullName evidence="2">Uncharacterized protein</fullName>
    </submittedName>
</protein>
<keyword evidence="3" id="KW-1185">Reference proteome</keyword>
<evidence type="ECO:0000313" key="2">
    <source>
        <dbReference type="EMBL" id="KAG7497031.1"/>
    </source>
</evidence>
<name>A0AAV6QVE9_SOLSE</name>
<feature type="region of interest" description="Disordered" evidence="1">
    <location>
        <begin position="117"/>
        <end position="147"/>
    </location>
</feature>
<evidence type="ECO:0000313" key="3">
    <source>
        <dbReference type="Proteomes" id="UP000693946"/>
    </source>
</evidence>
<sequence>MEPALSALFAPRAFMHHIYENQSVMKGLSSLDMVPLNVGTQKKSLNLKPESLNGTMEKPVVALLRWCSLVHLGPAANGLVFVDQTPSVMMALYRRTILLLSPPDSTLTELDPTCRVRSGTTLGRRSGKITPKQTQTRTSPELAYEEA</sequence>
<dbReference type="AlphaFoldDB" id="A0AAV6QVE9"/>
<organism evidence="2 3">
    <name type="scientific">Solea senegalensis</name>
    <name type="common">Senegalese sole</name>
    <dbReference type="NCBI Taxonomy" id="28829"/>
    <lineage>
        <taxon>Eukaryota</taxon>
        <taxon>Metazoa</taxon>
        <taxon>Chordata</taxon>
        <taxon>Craniata</taxon>
        <taxon>Vertebrata</taxon>
        <taxon>Euteleostomi</taxon>
        <taxon>Actinopterygii</taxon>
        <taxon>Neopterygii</taxon>
        <taxon>Teleostei</taxon>
        <taxon>Neoteleostei</taxon>
        <taxon>Acanthomorphata</taxon>
        <taxon>Carangaria</taxon>
        <taxon>Pleuronectiformes</taxon>
        <taxon>Pleuronectoidei</taxon>
        <taxon>Soleidae</taxon>
        <taxon>Solea</taxon>
    </lineage>
</organism>
<dbReference type="Proteomes" id="UP000693946">
    <property type="component" value="Linkage Group LG3"/>
</dbReference>
<proteinExistence type="predicted"/>
<reference evidence="2 3" key="1">
    <citation type="journal article" date="2021" name="Sci. Rep.">
        <title>Chromosome anchoring in Senegalese sole (Solea senegalensis) reveals sex-associated markers and genome rearrangements in flatfish.</title>
        <authorList>
            <person name="Guerrero-Cozar I."/>
            <person name="Gomez-Garrido J."/>
            <person name="Berbel C."/>
            <person name="Martinez-Blanch J.F."/>
            <person name="Alioto T."/>
            <person name="Claros M.G."/>
            <person name="Gagnaire P.A."/>
            <person name="Manchado M."/>
        </authorList>
    </citation>
    <scope>NUCLEOTIDE SEQUENCE [LARGE SCALE GENOMIC DNA]</scope>
    <source>
        <strain evidence="2">Sse05_10M</strain>
    </source>
</reference>
<accession>A0AAV6QVE9</accession>